<dbReference type="InterPro" id="IPR050736">
    <property type="entry name" value="Sensor_HK_Regulatory"/>
</dbReference>
<dbReference type="SUPFAM" id="SSF55874">
    <property type="entry name" value="ATPase domain of HSP90 chaperone/DNA topoisomerase II/histidine kinase"/>
    <property type="match status" value="1"/>
</dbReference>
<dbReference type="PRINTS" id="PR00344">
    <property type="entry name" value="BCTRLSENSOR"/>
</dbReference>
<evidence type="ECO:0000313" key="8">
    <source>
        <dbReference type="Proteomes" id="UP000658514"/>
    </source>
</evidence>
<proteinExistence type="predicted"/>
<dbReference type="InterPro" id="IPR005467">
    <property type="entry name" value="His_kinase_dom"/>
</dbReference>
<keyword evidence="4 7" id="KW-0418">Kinase</keyword>
<evidence type="ECO:0000256" key="1">
    <source>
        <dbReference type="ARBA" id="ARBA00000085"/>
    </source>
</evidence>
<dbReference type="SMART" id="SM00387">
    <property type="entry name" value="HATPase_c"/>
    <property type="match status" value="1"/>
</dbReference>
<dbReference type="EC" id="2.7.13.3" evidence="2"/>
<comment type="catalytic activity">
    <reaction evidence="1">
        <text>ATP + protein L-histidine = ADP + protein N-phospho-L-histidine.</text>
        <dbReference type="EC" id="2.7.13.3"/>
    </reaction>
</comment>
<dbReference type="PANTHER" id="PTHR43711">
    <property type="entry name" value="TWO-COMPONENT HISTIDINE KINASE"/>
    <property type="match status" value="1"/>
</dbReference>
<dbReference type="Pfam" id="PF02518">
    <property type="entry name" value="HATPase_c"/>
    <property type="match status" value="1"/>
</dbReference>
<dbReference type="PANTHER" id="PTHR43711:SF1">
    <property type="entry name" value="HISTIDINE KINASE 1"/>
    <property type="match status" value="1"/>
</dbReference>
<accession>A0ABR8A2B8</accession>
<feature type="domain" description="Histidine kinase" evidence="6">
    <location>
        <begin position="151"/>
        <end position="370"/>
    </location>
</feature>
<keyword evidence="8" id="KW-1185">Reference proteome</keyword>
<dbReference type="RefSeq" id="WP_190547461.1">
    <property type="nucleotide sequence ID" value="NZ_CAWPNO010000001.1"/>
</dbReference>
<dbReference type="Proteomes" id="UP000658514">
    <property type="component" value="Unassembled WGS sequence"/>
</dbReference>
<dbReference type="GO" id="GO:0016301">
    <property type="term" value="F:kinase activity"/>
    <property type="evidence" value="ECO:0007669"/>
    <property type="project" value="UniProtKB-KW"/>
</dbReference>
<protein>
    <recommendedName>
        <fullName evidence="2">histidine kinase</fullName>
        <ecNumber evidence="2">2.7.13.3</ecNumber>
    </recommendedName>
</protein>
<dbReference type="InterPro" id="IPR004358">
    <property type="entry name" value="Sig_transdc_His_kin-like_C"/>
</dbReference>
<dbReference type="Gene3D" id="3.30.565.10">
    <property type="entry name" value="Histidine kinase-like ATPase, C-terminal domain"/>
    <property type="match status" value="1"/>
</dbReference>
<gene>
    <name evidence="7" type="ORF">H6G24_01115</name>
</gene>
<name>A0ABR8A2B8_9CYAN</name>
<sequence>MTDSITDDLFAALNILVLERLHPGTFKITGTVPNWLKHFCHPRVTSGTEVLIPEQQFPFLENFLIDAEEFWQNNSPNKLSSGFWTDNDLAGREYHFEASAIFLNNRKFLLIELLNDVYIEKQDIIQKARENQLKYQQLVKDKQKKEVLIHCIIHDIAGQLSSINCCLALLEFENLTPKGQERLEIGRHQTIKQETLIREILNAFSEEMRSLEAFTLDPEQAPNILASVQEVIKLLSPSFTLNNVKLQLANNIDVTADWRVIGDRSRLDRVMSNLVENALRHSPPDSTVEIGLQPDETSILVTIDDRGTGVPPEIAKNLFQKFTQGGQKSGRSGLGLYFCRITVERWGGKIGYLPRPDGGSRFWFRLLRPEN</sequence>
<reference evidence="7 8" key="1">
    <citation type="journal article" date="2020" name="ISME J.">
        <title>Comparative genomics reveals insights into cyanobacterial evolution and habitat adaptation.</title>
        <authorList>
            <person name="Chen M.Y."/>
            <person name="Teng W.K."/>
            <person name="Zhao L."/>
            <person name="Hu C.X."/>
            <person name="Zhou Y.K."/>
            <person name="Han B.P."/>
            <person name="Song L.R."/>
            <person name="Shu W.S."/>
        </authorList>
    </citation>
    <scope>NUCLEOTIDE SEQUENCE [LARGE SCALE GENOMIC DNA]</scope>
    <source>
        <strain evidence="7 8">FACHB-288</strain>
    </source>
</reference>
<keyword evidence="5" id="KW-0902">Two-component regulatory system</keyword>
<evidence type="ECO:0000256" key="3">
    <source>
        <dbReference type="ARBA" id="ARBA00022679"/>
    </source>
</evidence>
<evidence type="ECO:0000256" key="5">
    <source>
        <dbReference type="ARBA" id="ARBA00023012"/>
    </source>
</evidence>
<dbReference type="InterPro" id="IPR003594">
    <property type="entry name" value="HATPase_dom"/>
</dbReference>
<evidence type="ECO:0000313" key="7">
    <source>
        <dbReference type="EMBL" id="MBD2194097.1"/>
    </source>
</evidence>
<organism evidence="7 8">
    <name type="scientific">Calothrix parietina FACHB-288</name>
    <dbReference type="NCBI Taxonomy" id="2692896"/>
    <lineage>
        <taxon>Bacteria</taxon>
        <taxon>Bacillati</taxon>
        <taxon>Cyanobacteriota</taxon>
        <taxon>Cyanophyceae</taxon>
        <taxon>Nostocales</taxon>
        <taxon>Calotrichaceae</taxon>
        <taxon>Calothrix</taxon>
    </lineage>
</organism>
<evidence type="ECO:0000259" key="6">
    <source>
        <dbReference type="PROSITE" id="PS50109"/>
    </source>
</evidence>
<dbReference type="EMBL" id="JACJQH010000001">
    <property type="protein sequence ID" value="MBD2194097.1"/>
    <property type="molecule type" value="Genomic_DNA"/>
</dbReference>
<evidence type="ECO:0000256" key="4">
    <source>
        <dbReference type="ARBA" id="ARBA00022777"/>
    </source>
</evidence>
<comment type="caution">
    <text evidence="7">The sequence shown here is derived from an EMBL/GenBank/DDBJ whole genome shotgun (WGS) entry which is preliminary data.</text>
</comment>
<dbReference type="PROSITE" id="PS50109">
    <property type="entry name" value="HIS_KIN"/>
    <property type="match status" value="1"/>
</dbReference>
<dbReference type="InterPro" id="IPR036890">
    <property type="entry name" value="HATPase_C_sf"/>
</dbReference>
<evidence type="ECO:0000256" key="2">
    <source>
        <dbReference type="ARBA" id="ARBA00012438"/>
    </source>
</evidence>
<keyword evidence="3" id="KW-0808">Transferase</keyword>